<evidence type="ECO:0000256" key="1">
    <source>
        <dbReference type="SAM" id="MobiDB-lite"/>
    </source>
</evidence>
<accession>A0ABN8YT79</accession>
<dbReference type="Proteomes" id="UP001176941">
    <property type="component" value="Chromosome 21"/>
</dbReference>
<feature type="region of interest" description="Disordered" evidence="1">
    <location>
        <begin position="135"/>
        <end position="225"/>
    </location>
</feature>
<sequence length="225" mass="23978">MAPSSASKASKRSKDCNAFIQSPGARERSSSDKALGKEMNTMCSRRISFVAVYIPPPLKLMLAFQPGIQDFSKGCSASYCSPSPRSWCLLLASSVQGPISMLGVIPKSGCRELRQRPRAGTGAADQRHSAGLGFGQRVGASEHSPSNTTEHVASLPSQSRVKSRSEHALPAVRDGLPQRRQLDDLLSSETGSSMAALKGPQPRDVGEERPSLEGKSLEQGKQEAS</sequence>
<feature type="compositionally biased region" description="Basic and acidic residues" evidence="1">
    <location>
        <begin position="204"/>
        <end position="225"/>
    </location>
</feature>
<dbReference type="EMBL" id="OX459957">
    <property type="protein sequence ID" value="CAI9163767.1"/>
    <property type="molecule type" value="Genomic_DNA"/>
</dbReference>
<evidence type="ECO:0000313" key="2">
    <source>
        <dbReference type="EMBL" id="CAI9163767.1"/>
    </source>
</evidence>
<evidence type="ECO:0000313" key="3">
    <source>
        <dbReference type="Proteomes" id="UP001176941"/>
    </source>
</evidence>
<gene>
    <name evidence="2" type="ORF">MRATA1EN1_LOCUS12729</name>
</gene>
<protein>
    <submittedName>
        <fullName evidence="2">Uncharacterized protein</fullName>
    </submittedName>
</protein>
<feature type="compositionally biased region" description="Basic and acidic residues" evidence="1">
    <location>
        <begin position="25"/>
        <end position="35"/>
    </location>
</feature>
<proteinExistence type="predicted"/>
<feature type="region of interest" description="Disordered" evidence="1">
    <location>
        <begin position="1"/>
        <end position="35"/>
    </location>
</feature>
<feature type="compositionally biased region" description="Polar residues" evidence="1">
    <location>
        <begin position="143"/>
        <end position="160"/>
    </location>
</feature>
<keyword evidence="3" id="KW-1185">Reference proteome</keyword>
<reference evidence="2" key="1">
    <citation type="submission" date="2023-04" db="EMBL/GenBank/DDBJ databases">
        <authorList>
            <consortium name="ELIXIR-Norway"/>
        </authorList>
    </citation>
    <scope>NUCLEOTIDE SEQUENCE [LARGE SCALE GENOMIC DNA]</scope>
</reference>
<name>A0ABN8YT79_RANTA</name>
<organism evidence="2 3">
    <name type="scientific">Rangifer tarandus platyrhynchus</name>
    <name type="common">Svalbard reindeer</name>
    <dbReference type="NCBI Taxonomy" id="3082113"/>
    <lineage>
        <taxon>Eukaryota</taxon>
        <taxon>Metazoa</taxon>
        <taxon>Chordata</taxon>
        <taxon>Craniata</taxon>
        <taxon>Vertebrata</taxon>
        <taxon>Euteleostomi</taxon>
        <taxon>Mammalia</taxon>
        <taxon>Eutheria</taxon>
        <taxon>Laurasiatheria</taxon>
        <taxon>Artiodactyla</taxon>
        <taxon>Ruminantia</taxon>
        <taxon>Pecora</taxon>
        <taxon>Cervidae</taxon>
        <taxon>Odocoileinae</taxon>
        <taxon>Rangifer</taxon>
    </lineage>
</organism>